<evidence type="ECO:0000313" key="5">
    <source>
        <dbReference type="Proteomes" id="UP000034961"/>
    </source>
</evidence>
<dbReference type="PANTHER" id="PTHR34106">
    <property type="entry name" value="GLYCOSIDASE"/>
    <property type="match status" value="1"/>
</dbReference>
<protein>
    <submittedName>
        <fullName evidence="4">Glycosidase-related protein</fullName>
    </submittedName>
</protein>
<dbReference type="InterPro" id="IPR023296">
    <property type="entry name" value="Glyco_hydro_beta-prop_sf"/>
</dbReference>
<reference evidence="4 5" key="1">
    <citation type="journal article" date="2015" name="Nature">
        <title>rRNA introns, odd ribosomes, and small enigmatic genomes across a large radiation of phyla.</title>
        <authorList>
            <person name="Brown C.T."/>
            <person name="Hug L.A."/>
            <person name="Thomas B.C."/>
            <person name="Sharon I."/>
            <person name="Castelle C.J."/>
            <person name="Singh A."/>
            <person name="Wilkins M.J."/>
            <person name="Williams K.H."/>
            <person name="Banfield J.F."/>
        </authorList>
    </citation>
    <scope>NUCLEOTIDE SEQUENCE [LARGE SCALE GENOMIC DNA]</scope>
</reference>
<dbReference type="Proteomes" id="UP000034961">
    <property type="component" value="Unassembled WGS sequence"/>
</dbReference>
<dbReference type="CDD" id="cd18614">
    <property type="entry name" value="GH130"/>
    <property type="match status" value="1"/>
</dbReference>
<accession>A0A0G0X2N8</accession>
<evidence type="ECO:0000256" key="2">
    <source>
        <dbReference type="ARBA" id="ARBA00022679"/>
    </source>
</evidence>
<dbReference type="EMBL" id="LCAN01000053">
    <property type="protein sequence ID" value="KKR90905.1"/>
    <property type="molecule type" value="Genomic_DNA"/>
</dbReference>
<organism evidence="4 5">
    <name type="scientific">Candidatus Roizmanbacteria bacterium GW2011_GWA1_41_13</name>
    <dbReference type="NCBI Taxonomy" id="1618474"/>
    <lineage>
        <taxon>Bacteria</taxon>
        <taxon>Candidatus Roizmaniibacteriota</taxon>
    </lineage>
</organism>
<keyword evidence="4" id="KW-0378">Hydrolase</keyword>
<feature type="non-terminal residue" evidence="4">
    <location>
        <position position="580"/>
    </location>
</feature>
<comment type="caution">
    <text evidence="4">The sequence shown here is derived from an EMBL/GenBank/DDBJ whole genome shotgun (WGS) entry which is preliminary data.</text>
</comment>
<dbReference type="SUPFAM" id="SSF75005">
    <property type="entry name" value="Arabinanase/levansucrase/invertase"/>
    <property type="match status" value="2"/>
</dbReference>
<evidence type="ECO:0000256" key="3">
    <source>
        <dbReference type="ARBA" id="ARBA00024356"/>
    </source>
</evidence>
<sequence>MISVKRSSHNPVLIPERDNSWEKTAAFNGSVIRDGELTRMVYRAMSSHQIHHGHPMLLSTIGIADSADGVHFHNRRRFIKPEKEWEKFGCEDPRITKLGDTYYILYTGLSGYPPGPDHIKIAVAISSDLETIDEKYPVTTFNAKAGALFPEKINGKYTMALTVHTDRPPAAIALAQFDRIEQLWSKEYWDLWYQSYQKHVIDLQRSDTDQVELGAVPLKTDQGWLLIHAYIGNYKTPPMTFGIEAALLDLEDPQKVIGRTRHPMLVPREYYEMYGEVPNVIFPSGGLIENGELHLYYGAADTTVCLATTNVSELLESMTKKQKAQEPVRFKRFDNNPIISPNPNNEWEARNTFNPTAIYLDNKFHILYRAMNETGVSVVGYAASRDGLHIDERLNKPIYTPREPFETSDSPGFSGCEDARITQIDDTLYMTYTAFDGRNPPRVALSTISVDNFISRNWAWSKPKLISPPGMMDKNCCFLPEKISGKYIIFHRLENHIWVDASATLNFGENRWLEGSGVLKPRPNSWDSLKIGIASTPIKSRAGWVLFYHGLSQTDGQYRVGAALLDFQDIDNVLARLSDP</sequence>
<keyword evidence="1" id="KW-0328">Glycosyltransferase</keyword>
<dbReference type="AlphaFoldDB" id="A0A0G0X2N8"/>
<dbReference type="Pfam" id="PF04041">
    <property type="entry name" value="Glyco_hydro_130"/>
    <property type="match status" value="2"/>
</dbReference>
<evidence type="ECO:0000313" key="4">
    <source>
        <dbReference type="EMBL" id="KKR90905.1"/>
    </source>
</evidence>
<dbReference type="Gene3D" id="2.115.10.20">
    <property type="entry name" value="Glycosyl hydrolase domain, family 43"/>
    <property type="match status" value="2"/>
</dbReference>
<keyword evidence="2" id="KW-0808">Transferase</keyword>
<comment type="similarity">
    <text evidence="3">Belongs to the glycosyl hydrolase 130 family.</text>
</comment>
<evidence type="ECO:0000256" key="1">
    <source>
        <dbReference type="ARBA" id="ARBA00022676"/>
    </source>
</evidence>
<gene>
    <name evidence="4" type="ORF">UU41_C0053G0009</name>
</gene>
<dbReference type="CDD" id="cd18611">
    <property type="entry name" value="GH130"/>
    <property type="match status" value="1"/>
</dbReference>
<proteinExistence type="inferred from homology"/>
<dbReference type="GO" id="GO:0016798">
    <property type="term" value="F:hydrolase activity, acting on glycosyl bonds"/>
    <property type="evidence" value="ECO:0007669"/>
    <property type="project" value="UniProtKB-KW"/>
</dbReference>
<keyword evidence="4" id="KW-0326">Glycosidase</keyword>
<dbReference type="GO" id="GO:0016757">
    <property type="term" value="F:glycosyltransferase activity"/>
    <property type="evidence" value="ECO:0007669"/>
    <property type="project" value="UniProtKB-KW"/>
</dbReference>
<dbReference type="InterPro" id="IPR007184">
    <property type="entry name" value="Mannoside_phosphorylase"/>
</dbReference>
<dbReference type="PANTHER" id="PTHR34106:SF5">
    <property type="entry name" value="GLYCOSIDASE"/>
    <property type="match status" value="1"/>
</dbReference>
<name>A0A0G0X2N8_9BACT</name>